<dbReference type="NCBIfam" id="NF040786">
    <property type="entry name" value="LysR_Sec_metab"/>
    <property type="match status" value="1"/>
</dbReference>
<evidence type="ECO:0000256" key="3">
    <source>
        <dbReference type="ARBA" id="ARBA00023125"/>
    </source>
</evidence>
<dbReference type="EMBL" id="JAHLPM010000003">
    <property type="protein sequence ID" value="MBU5437489.1"/>
    <property type="molecule type" value="Genomic_DNA"/>
</dbReference>
<keyword evidence="4" id="KW-0804">Transcription</keyword>
<name>A0ABS6E3K4_9FIRM</name>
<protein>
    <submittedName>
        <fullName evidence="6">LysR family transcriptional regulator</fullName>
    </submittedName>
</protein>
<dbReference type="Proteomes" id="UP000749471">
    <property type="component" value="Unassembled WGS sequence"/>
</dbReference>
<keyword evidence="2" id="KW-0805">Transcription regulation</keyword>
<accession>A0ABS6E3K4</accession>
<evidence type="ECO:0000313" key="7">
    <source>
        <dbReference type="Proteomes" id="UP000749471"/>
    </source>
</evidence>
<comment type="caution">
    <text evidence="6">The sequence shown here is derived from an EMBL/GenBank/DDBJ whole genome shotgun (WGS) entry which is preliminary data.</text>
</comment>
<evidence type="ECO:0000256" key="1">
    <source>
        <dbReference type="ARBA" id="ARBA00009437"/>
    </source>
</evidence>
<evidence type="ECO:0000256" key="2">
    <source>
        <dbReference type="ARBA" id="ARBA00023015"/>
    </source>
</evidence>
<dbReference type="Pfam" id="PF03466">
    <property type="entry name" value="LysR_substrate"/>
    <property type="match status" value="1"/>
</dbReference>
<dbReference type="PROSITE" id="PS50931">
    <property type="entry name" value="HTH_LYSR"/>
    <property type="match status" value="1"/>
</dbReference>
<organism evidence="6 7">
    <name type="scientific">Tissierella simiarum</name>
    <dbReference type="NCBI Taxonomy" id="2841534"/>
    <lineage>
        <taxon>Bacteria</taxon>
        <taxon>Bacillati</taxon>
        <taxon>Bacillota</taxon>
        <taxon>Tissierellia</taxon>
        <taxon>Tissierellales</taxon>
        <taxon>Tissierellaceae</taxon>
        <taxon>Tissierella</taxon>
    </lineage>
</organism>
<comment type="similarity">
    <text evidence="1">Belongs to the LysR transcriptional regulatory family.</text>
</comment>
<keyword evidence="7" id="KW-1185">Reference proteome</keyword>
<dbReference type="PANTHER" id="PTHR30126:SF64">
    <property type="entry name" value="HTH-TYPE TRANSCRIPTIONAL REGULATOR CITR"/>
    <property type="match status" value="1"/>
</dbReference>
<evidence type="ECO:0000259" key="5">
    <source>
        <dbReference type="PROSITE" id="PS50931"/>
    </source>
</evidence>
<evidence type="ECO:0000313" key="6">
    <source>
        <dbReference type="EMBL" id="MBU5437489.1"/>
    </source>
</evidence>
<reference evidence="6 7" key="1">
    <citation type="submission" date="2021-06" db="EMBL/GenBank/DDBJ databases">
        <authorList>
            <person name="Sun Q."/>
            <person name="Li D."/>
        </authorList>
    </citation>
    <scope>NUCLEOTIDE SEQUENCE [LARGE SCALE GENOMIC DNA]</scope>
    <source>
        <strain evidence="6 7">MSJ-40</strain>
    </source>
</reference>
<evidence type="ECO:0000256" key="4">
    <source>
        <dbReference type="ARBA" id="ARBA00023163"/>
    </source>
</evidence>
<dbReference type="Pfam" id="PF00126">
    <property type="entry name" value="HTH_1"/>
    <property type="match status" value="1"/>
</dbReference>
<dbReference type="InterPro" id="IPR047788">
    <property type="entry name" value="LysR-like_Sec_metab"/>
</dbReference>
<dbReference type="InterPro" id="IPR000847">
    <property type="entry name" value="LysR_HTH_N"/>
</dbReference>
<dbReference type="RefSeq" id="WP_216517635.1">
    <property type="nucleotide sequence ID" value="NZ_JAHLPM010000003.1"/>
</dbReference>
<dbReference type="PANTHER" id="PTHR30126">
    <property type="entry name" value="HTH-TYPE TRANSCRIPTIONAL REGULATOR"/>
    <property type="match status" value="1"/>
</dbReference>
<keyword evidence="3" id="KW-0238">DNA-binding</keyword>
<sequence length="303" mass="34629">MDLRQLETFVEVAKLKSFSKAAEKLFITQPTVTNHIQNLEKELGTLLINRFGKKITLTDAGNLLYKYAINIINSCEMAKFDLATYQGKIQGHLHIYSSSVPRKYVLPNIIKNFLTKYPDVSFNLSDKDSKKVVKSILDGETDFGIVGAKYQSNSLKYIELMEDKLLLITPNTPAYDKPNYSYIDKNVLFKDKILFREEGSGTRDLIESKLEKAGISLGQLNVMAYIEDTETIKELVSLGVGVSFLSEKAVSDDIKLDKYKVYYINGIDLTRKFYFVFHKSRQLSPLSETFKNFILEYIKDQKA</sequence>
<proteinExistence type="inferred from homology"/>
<gene>
    <name evidence="6" type="ORF">KQI42_05685</name>
</gene>
<feature type="domain" description="HTH lysR-type" evidence="5">
    <location>
        <begin position="1"/>
        <end position="58"/>
    </location>
</feature>
<dbReference type="InterPro" id="IPR005119">
    <property type="entry name" value="LysR_subst-bd"/>
</dbReference>